<dbReference type="Proteomes" id="UP000694930">
    <property type="component" value="Chromosome 5"/>
</dbReference>
<dbReference type="SUPFAM" id="SSF56672">
    <property type="entry name" value="DNA/RNA polymerases"/>
    <property type="match status" value="1"/>
</dbReference>
<evidence type="ECO:0000313" key="7">
    <source>
        <dbReference type="Proteomes" id="UP000694930"/>
    </source>
</evidence>
<dbReference type="Pfam" id="PF00078">
    <property type="entry name" value="RVT_1"/>
    <property type="match status" value="1"/>
</dbReference>
<feature type="region of interest" description="Disordered" evidence="5">
    <location>
        <begin position="34"/>
        <end position="100"/>
    </location>
</feature>
<evidence type="ECO:0000256" key="3">
    <source>
        <dbReference type="ARBA" id="ARBA00022722"/>
    </source>
</evidence>
<feature type="compositionally biased region" description="Polar residues" evidence="5">
    <location>
        <begin position="45"/>
        <end position="54"/>
    </location>
</feature>
<protein>
    <submittedName>
        <fullName evidence="8">Uncharacterized protein LOC107019315</fullName>
    </submittedName>
</protein>
<sequence>MVRGGHSGQSGSSHQSGSRRGCFECGDIGHFVRDYPRTRRGGLHQGSQASTSRDAQPPARGGAQNGRGGPHSGRCGSPSGRGSGHEGSQSDGGRSHYYAFPGRPESKASDAVITDILCEFLDLSIRVSTPVGDSVVVDWMYRLCTVTLMGYDTHADLKVLDMIDFYVILGVDWLSSYHAILNCHAKTITLAMPGIPLVEWRGSLSHPSKGVISFLKACQLVQRGCLAYLAHIRDTSTETPMLESIPVVSEFSKVFPIDLAGLPPDRDINFCIDLEPGTRPISIPPYLFSKIDLRSAIISRRLGRRISLRQVFRTRYGHYEFLVMYFGLTNAPAVFMDLMNGVFSPYLDSFVIVFIDDILIYSRTKEEHEHHLRIVLGILKEKKLYAKFSKCEFWLSSVSFLGHVVSKEGIMVDPKKIEAIRGWVRPTLVTEIRSFLGLAGYYRRFVEGFSSIASRLTTLTQKEVTFQWSEECEIGIGCVLMQKGKVIVYASRQLKVFTDHRRLQYIFNQRDLNLRQRRWLELLKDYDMTILYHPGKENVAADALSRNAIRAQQFDDGNLRKIRDKVLKGEAKDAS</sequence>
<dbReference type="Pfam" id="PF08284">
    <property type="entry name" value="RVP_2"/>
    <property type="match status" value="1"/>
</dbReference>
<evidence type="ECO:0000256" key="1">
    <source>
        <dbReference type="ARBA" id="ARBA00022679"/>
    </source>
</evidence>
<feature type="region of interest" description="Disordered" evidence="5">
    <location>
        <begin position="1"/>
        <end position="20"/>
    </location>
</feature>
<dbReference type="RefSeq" id="XP_015075331.1">
    <property type="nucleotide sequence ID" value="XM_015219845.1"/>
</dbReference>
<proteinExistence type="predicted"/>
<reference evidence="8" key="2">
    <citation type="submission" date="2025-08" db="UniProtKB">
        <authorList>
            <consortium name="RefSeq"/>
        </authorList>
    </citation>
    <scope>IDENTIFICATION</scope>
</reference>
<evidence type="ECO:0000259" key="6">
    <source>
        <dbReference type="Pfam" id="PF00078"/>
    </source>
</evidence>
<dbReference type="InterPro" id="IPR043128">
    <property type="entry name" value="Rev_trsase/Diguanyl_cyclase"/>
</dbReference>
<feature type="domain" description="Reverse transcriptase" evidence="6">
    <location>
        <begin position="288"/>
        <end position="404"/>
    </location>
</feature>
<dbReference type="CDD" id="cd09274">
    <property type="entry name" value="RNase_HI_RT_Ty3"/>
    <property type="match status" value="1"/>
</dbReference>
<dbReference type="Gene3D" id="3.30.70.270">
    <property type="match status" value="2"/>
</dbReference>
<keyword evidence="7" id="KW-1185">Reference proteome</keyword>
<keyword evidence="3" id="KW-0540">Nuclease</keyword>
<feature type="compositionally biased region" description="Low complexity" evidence="5">
    <location>
        <begin position="9"/>
        <end position="20"/>
    </location>
</feature>
<dbReference type="InterPro" id="IPR021109">
    <property type="entry name" value="Peptidase_aspartic_dom_sf"/>
</dbReference>
<dbReference type="InterPro" id="IPR000477">
    <property type="entry name" value="RT_dom"/>
</dbReference>
<dbReference type="PANTHER" id="PTHR37984">
    <property type="entry name" value="PROTEIN CBG26694"/>
    <property type="match status" value="1"/>
</dbReference>
<dbReference type="GeneID" id="107019315"/>
<dbReference type="Gene3D" id="3.10.10.10">
    <property type="entry name" value="HIV Type 1 Reverse Transcriptase, subunit A, domain 1"/>
    <property type="match status" value="1"/>
</dbReference>
<dbReference type="InterPro" id="IPR043502">
    <property type="entry name" value="DNA/RNA_pol_sf"/>
</dbReference>
<evidence type="ECO:0000256" key="2">
    <source>
        <dbReference type="ARBA" id="ARBA00022695"/>
    </source>
</evidence>
<evidence type="ECO:0000313" key="8">
    <source>
        <dbReference type="RefSeq" id="XP_015075331.1"/>
    </source>
</evidence>
<keyword evidence="1" id="KW-0808">Transferase</keyword>
<keyword evidence="2" id="KW-0548">Nucleotidyltransferase</keyword>
<evidence type="ECO:0000256" key="5">
    <source>
        <dbReference type="SAM" id="MobiDB-lite"/>
    </source>
</evidence>
<accession>A0ABM1GSN8</accession>
<keyword evidence="4" id="KW-0378">Hydrolase</keyword>
<keyword evidence="4" id="KW-0255">Endonuclease</keyword>
<reference evidence="7" key="1">
    <citation type="journal article" date="2014" name="Nat. Genet.">
        <title>The genome of the stress-tolerant wild tomato species Solanum pennellii.</title>
        <authorList>
            <person name="Bolger A."/>
            <person name="Scossa F."/>
            <person name="Bolger M.E."/>
            <person name="Lanz C."/>
            <person name="Maumus F."/>
            <person name="Tohge T."/>
            <person name="Quesneville H."/>
            <person name="Alseekh S."/>
            <person name="Sorensen I."/>
            <person name="Lichtenstein G."/>
            <person name="Fich E.A."/>
            <person name="Conte M."/>
            <person name="Keller H."/>
            <person name="Schneeberger K."/>
            <person name="Schwacke R."/>
            <person name="Ofner I."/>
            <person name="Vrebalov J."/>
            <person name="Xu Y."/>
            <person name="Osorio S."/>
            <person name="Aflitos S.A."/>
            <person name="Schijlen E."/>
            <person name="Jimenez-Gomez J.M."/>
            <person name="Ryngajllo M."/>
            <person name="Kimura S."/>
            <person name="Kumar R."/>
            <person name="Koenig D."/>
            <person name="Headland L.R."/>
            <person name="Maloof J.N."/>
            <person name="Sinha N."/>
            <person name="van Ham R.C."/>
            <person name="Lankhorst R.K."/>
            <person name="Mao L."/>
            <person name="Vogel A."/>
            <person name="Arsova B."/>
            <person name="Panstruga R."/>
            <person name="Fei Z."/>
            <person name="Rose J.K."/>
            <person name="Zamir D."/>
            <person name="Carrari F."/>
            <person name="Giovannoni J.J."/>
            <person name="Weigel D."/>
            <person name="Usadel B."/>
            <person name="Fernie A.R."/>
        </authorList>
    </citation>
    <scope>NUCLEOTIDE SEQUENCE [LARGE SCALE GENOMIC DNA]</scope>
    <source>
        <strain evidence="7">cv. LA0716</strain>
    </source>
</reference>
<dbReference type="CDD" id="cd01647">
    <property type="entry name" value="RT_LTR"/>
    <property type="match status" value="1"/>
</dbReference>
<evidence type="ECO:0000256" key="4">
    <source>
        <dbReference type="ARBA" id="ARBA00022759"/>
    </source>
</evidence>
<dbReference type="Gene3D" id="2.40.70.10">
    <property type="entry name" value="Acid Proteases"/>
    <property type="match status" value="1"/>
</dbReference>
<name>A0ABM1GSN8_SOLPN</name>
<gene>
    <name evidence="8" type="primary">LOC107019315</name>
</gene>
<organism evidence="7 8">
    <name type="scientific">Solanum pennellii</name>
    <name type="common">Tomato</name>
    <name type="synonym">Lycopersicon pennellii</name>
    <dbReference type="NCBI Taxonomy" id="28526"/>
    <lineage>
        <taxon>Eukaryota</taxon>
        <taxon>Viridiplantae</taxon>
        <taxon>Streptophyta</taxon>
        <taxon>Embryophyta</taxon>
        <taxon>Tracheophyta</taxon>
        <taxon>Spermatophyta</taxon>
        <taxon>Magnoliopsida</taxon>
        <taxon>eudicotyledons</taxon>
        <taxon>Gunneridae</taxon>
        <taxon>Pentapetalae</taxon>
        <taxon>asterids</taxon>
        <taxon>lamiids</taxon>
        <taxon>Solanales</taxon>
        <taxon>Solanaceae</taxon>
        <taxon>Solanoideae</taxon>
        <taxon>Solaneae</taxon>
        <taxon>Solanum</taxon>
        <taxon>Solanum subgen. Lycopersicon</taxon>
    </lineage>
</organism>
<dbReference type="PANTHER" id="PTHR37984:SF5">
    <property type="entry name" value="PROTEIN NYNRIN-LIKE"/>
    <property type="match status" value="1"/>
</dbReference>
<dbReference type="InterPro" id="IPR050951">
    <property type="entry name" value="Retrovirus_Pol_polyprotein"/>
</dbReference>